<dbReference type="InterPro" id="IPR029017">
    <property type="entry name" value="Enolase-like_N"/>
</dbReference>
<dbReference type="SFLD" id="SFLDG00180">
    <property type="entry name" value="muconate_cycloisomerase"/>
    <property type="match status" value="1"/>
</dbReference>
<evidence type="ECO:0000259" key="5">
    <source>
        <dbReference type="SMART" id="SM00922"/>
    </source>
</evidence>
<keyword evidence="4" id="KW-0413">Isomerase</keyword>
<dbReference type="OrthoDB" id="2943660at2759"/>
<dbReference type="SUPFAM" id="SSF51604">
    <property type="entry name" value="Enolase C-terminal domain-like"/>
    <property type="match status" value="1"/>
</dbReference>
<dbReference type="AlphaFoldDB" id="A0A9N9Y5W2"/>
<sequence length="369" mass="39328">MRIIDVTAYTYDANFQFGSYTMSGGRKANGYPSIVVRLLTDDGIEGWSESAPLGSDYLPSTFTGEVAALKELAPHVLGLDPRSPAAIVQKMDSIMLSGNAAKALIDFACWDIFGKSVGLPTYSLFGGALCHSLPAFTVIGLGSPETGVEKALAEYERGVTALQLKIGDDPVNDAQRIRAIHKALSSNVVCFADANCGWNLEQALIYTRTLGQDICIPLEQPCRTLADCIEVGKRSGLPLIVDECVVTMADLVVAHAGGATGINLKPSRVGGFTKARVIRDAAVALGMNITVDDTWGCSLLTAQNVVFAVSTPANRLRAVDAYAEWTEPMIAECPRMGKDGRLQPTELPGNGYGPINIEMLGEPLFNLKA</sequence>
<protein>
    <recommendedName>
        <fullName evidence="5">Mandelate racemase/muconate lactonizing enzyme C-terminal domain-containing protein</fullName>
    </recommendedName>
</protein>
<organism evidence="6 7">
    <name type="scientific">Clonostachys byssicola</name>
    <dbReference type="NCBI Taxonomy" id="160290"/>
    <lineage>
        <taxon>Eukaryota</taxon>
        <taxon>Fungi</taxon>
        <taxon>Dikarya</taxon>
        <taxon>Ascomycota</taxon>
        <taxon>Pezizomycotina</taxon>
        <taxon>Sordariomycetes</taxon>
        <taxon>Hypocreomycetidae</taxon>
        <taxon>Hypocreales</taxon>
        <taxon>Bionectriaceae</taxon>
        <taxon>Clonostachys</taxon>
    </lineage>
</organism>
<name>A0A9N9Y5W2_9HYPO</name>
<evidence type="ECO:0000256" key="3">
    <source>
        <dbReference type="ARBA" id="ARBA00022723"/>
    </source>
</evidence>
<gene>
    <name evidence="6" type="ORF">CBYS24578_00012421</name>
</gene>
<dbReference type="InterPro" id="IPR029065">
    <property type="entry name" value="Enolase_C-like"/>
</dbReference>
<keyword evidence="3" id="KW-0479">Metal-binding</keyword>
<dbReference type="PANTHER" id="PTHR48073">
    <property type="entry name" value="O-SUCCINYLBENZOATE SYNTHASE-RELATED"/>
    <property type="match status" value="1"/>
</dbReference>
<dbReference type="InterPro" id="IPR013341">
    <property type="entry name" value="Mandelate_racemase_N_dom"/>
</dbReference>
<dbReference type="InterPro" id="IPR013342">
    <property type="entry name" value="Mandelate_racemase_C"/>
</dbReference>
<keyword evidence="7" id="KW-1185">Reference proteome</keyword>
<evidence type="ECO:0000256" key="4">
    <source>
        <dbReference type="ARBA" id="ARBA00023235"/>
    </source>
</evidence>
<dbReference type="Gene3D" id="3.20.20.120">
    <property type="entry name" value="Enolase-like C-terminal domain"/>
    <property type="match status" value="1"/>
</dbReference>
<accession>A0A9N9Y5W2</accession>
<feature type="domain" description="Mandelate racemase/muconate lactonizing enzyme C-terminal" evidence="5">
    <location>
        <begin position="144"/>
        <end position="238"/>
    </location>
</feature>
<dbReference type="SMART" id="SM00922">
    <property type="entry name" value="MR_MLE"/>
    <property type="match status" value="1"/>
</dbReference>
<dbReference type="Proteomes" id="UP000754883">
    <property type="component" value="Unassembled WGS sequence"/>
</dbReference>
<dbReference type="PANTHER" id="PTHR48073:SF2">
    <property type="entry name" value="O-SUCCINYLBENZOATE SYNTHASE"/>
    <property type="match status" value="1"/>
</dbReference>
<dbReference type="GO" id="GO:0016854">
    <property type="term" value="F:racemase and epimerase activity"/>
    <property type="evidence" value="ECO:0007669"/>
    <property type="project" value="UniProtKB-ARBA"/>
</dbReference>
<dbReference type="EMBL" id="CABFNO020001469">
    <property type="protein sequence ID" value="CAG9990188.1"/>
    <property type="molecule type" value="Genomic_DNA"/>
</dbReference>
<dbReference type="GO" id="GO:0046872">
    <property type="term" value="F:metal ion binding"/>
    <property type="evidence" value="ECO:0007669"/>
    <property type="project" value="UniProtKB-KW"/>
</dbReference>
<evidence type="ECO:0000313" key="6">
    <source>
        <dbReference type="EMBL" id="CAG9990188.1"/>
    </source>
</evidence>
<comment type="cofactor">
    <cofactor evidence="1">
        <name>Mg(2+)</name>
        <dbReference type="ChEBI" id="CHEBI:18420"/>
    </cofactor>
</comment>
<dbReference type="InterPro" id="IPR036849">
    <property type="entry name" value="Enolase-like_C_sf"/>
</dbReference>
<dbReference type="Pfam" id="PF02746">
    <property type="entry name" value="MR_MLE_N"/>
    <property type="match status" value="1"/>
</dbReference>
<comment type="caution">
    <text evidence="6">The sequence shown here is derived from an EMBL/GenBank/DDBJ whole genome shotgun (WGS) entry which is preliminary data.</text>
</comment>
<comment type="similarity">
    <text evidence="2">Belongs to the mandelate racemase/muconate lactonizing enzyme family.</text>
</comment>
<dbReference type="Gene3D" id="3.30.390.10">
    <property type="entry name" value="Enolase-like, N-terminal domain"/>
    <property type="match status" value="1"/>
</dbReference>
<evidence type="ECO:0000256" key="2">
    <source>
        <dbReference type="ARBA" id="ARBA00008031"/>
    </source>
</evidence>
<dbReference type="Pfam" id="PF13378">
    <property type="entry name" value="MR_MLE_C"/>
    <property type="match status" value="1"/>
</dbReference>
<dbReference type="SFLD" id="SFLDS00001">
    <property type="entry name" value="Enolase"/>
    <property type="match status" value="1"/>
</dbReference>
<dbReference type="SUPFAM" id="SSF54826">
    <property type="entry name" value="Enolase N-terminal domain-like"/>
    <property type="match status" value="1"/>
</dbReference>
<proteinExistence type="inferred from homology"/>
<evidence type="ECO:0000256" key="1">
    <source>
        <dbReference type="ARBA" id="ARBA00001946"/>
    </source>
</evidence>
<evidence type="ECO:0000313" key="7">
    <source>
        <dbReference type="Proteomes" id="UP000754883"/>
    </source>
</evidence>
<reference evidence="6" key="1">
    <citation type="submission" date="2021-10" db="EMBL/GenBank/DDBJ databases">
        <authorList>
            <person name="Piombo E."/>
        </authorList>
    </citation>
    <scope>NUCLEOTIDE SEQUENCE</scope>
</reference>